<dbReference type="GO" id="GO:0005886">
    <property type="term" value="C:plasma membrane"/>
    <property type="evidence" value="ECO:0007669"/>
    <property type="project" value="UniProtKB-SubCell"/>
</dbReference>
<comment type="subcellular location">
    <subcellularLocation>
        <location evidence="1">Cell membrane</location>
        <topology evidence="1">Multi-pass membrane protein</topology>
    </subcellularLocation>
</comment>
<dbReference type="Proteomes" id="UP000003155">
    <property type="component" value="Unassembled WGS sequence"/>
</dbReference>
<evidence type="ECO:0000313" key="9">
    <source>
        <dbReference type="Proteomes" id="UP000003155"/>
    </source>
</evidence>
<evidence type="ECO:0000256" key="5">
    <source>
        <dbReference type="ARBA" id="ARBA00023136"/>
    </source>
</evidence>
<evidence type="ECO:0000259" key="7">
    <source>
        <dbReference type="Pfam" id="PF00884"/>
    </source>
</evidence>
<dbReference type="PANTHER" id="PTHR47371">
    <property type="entry name" value="LIPOTEICHOIC ACID SYNTHASE"/>
    <property type="match status" value="1"/>
</dbReference>
<reference evidence="8 9" key="1">
    <citation type="submission" date="2011-02" db="EMBL/GenBank/DDBJ databases">
        <authorList>
            <person name="Durkin A.S."/>
            <person name="Madupu R."/>
            <person name="Torralba M."/>
            <person name="Gillis M."/>
            <person name="Methe B."/>
            <person name="Sutton G."/>
            <person name="Nelson K.E."/>
        </authorList>
    </citation>
    <scope>NUCLEOTIDE SEQUENCE [LARGE SCALE GENOMIC DNA]</scope>
    <source>
        <strain evidence="8 9">CRIS 18C-A</strain>
    </source>
</reference>
<feature type="domain" description="Sulfatase N-terminal" evidence="7">
    <location>
        <begin position="310"/>
        <end position="597"/>
    </location>
</feature>
<dbReference type="GO" id="GO:0016787">
    <property type="term" value="F:hydrolase activity"/>
    <property type="evidence" value="ECO:0007669"/>
    <property type="project" value="UniProtKB-KW"/>
</dbReference>
<sequence length="667" mass="77224">MFHNLKYLSRHAVLLLVVLLFMRSCFAVAFVPLEVVGSHLSVLPHLLFNALRFDVQVVCYVLLLPTVLTLVFAVLRKSWADRVLSRFRSIYFSIVSAFILVISGIDLGFYANFNSHINLTFFDFFNEGPLSLLQTIWEEYHCVYETIAFLIVLLPVLWCVRRIERGSVSAGRSSFLSASPAPSAGPSVRRRICLSAVLLLYIAFLVIGLRGSVWRFPLQIEDTFVSDQKTLNDLVPNAVYMLKKAYKEKKDAFRMENTADLLQQFRFKSLQEALDVYTGGKVKMERNDTLSALQHALFAEADDTMRLPQPNVVIIYSESWSNYLFHLQRKDSEMYFHLRRHFHDDLLFRNFQSVQNGTVASLENLYVSTPYPRFFASAYRFRLLPTSIALPFKASRYTTMFMSGMDAAWENCAEALVHQYFDAVYDKFHILKDYPRATYNSIGVYDEYLFQALLGQLEKPSAKRRMIAVMTTTNHPPFEFPRNLKLPPLPESVYHDKCFAEHNRKVLDKYLTGFRYYNKVLGEFLDRFKASAVAKNTILVITGDHNVRSILDYDVVDRRYEHSVPLYLYLPPYLRKAAYRRLTCRWGSHDDIVPTLAPFAFRHTKYFKMGRNLLDTSAPDSIYFSANVEQLEAAPAYRRQAERRTDARNLLRLVYFGKVLKRAGKGD</sequence>
<dbReference type="RefSeq" id="WP_004354112.1">
    <property type="nucleotide sequence ID" value="NZ_AEXO01000095.1"/>
</dbReference>
<dbReference type="InterPro" id="IPR017850">
    <property type="entry name" value="Alkaline_phosphatase_core_sf"/>
</dbReference>
<comment type="caution">
    <text evidence="8">The sequence shown here is derived from an EMBL/GenBank/DDBJ whole genome shotgun (WGS) entry which is preliminary data.</text>
</comment>
<organism evidence="8 9">
    <name type="scientific">Prevotella denticola CRIS 18C-A</name>
    <dbReference type="NCBI Taxonomy" id="944557"/>
    <lineage>
        <taxon>Bacteria</taxon>
        <taxon>Pseudomonadati</taxon>
        <taxon>Bacteroidota</taxon>
        <taxon>Bacteroidia</taxon>
        <taxon>Bacteroidales</taxon>
        <taxon>Prevotellaceae</taxon>
        <taxon>Prevotella</taxon>
    </lineage>
</organism>
<feature type="transmembrane region" description="Helical" evidence="6">
    <location>
        <begin position="143"/>
        <end position="160"/>
    </location>
</feature>
<dbReference type="InterPro" id="IPR050448">
    <property type="entry name" value="OpgB/LTA_synthase_biosynth"/>
</dbReference>
<dbReference type="InterPro" id="IPR000917">
    <property type="entry name" value="Sulfatase_N"/>
</dbReference>
<feature type="transmembrane region" description="Helical" evidence="6">
    <location>
        <begin position="12"/>
        <end position="33"/>
    </location>
</feature>
<evidence type="ECO:0000256" key="6">
    <source>
        <dbReference type="SAM" id="Phobius"/>
    </source>
</evidence>
<keyword evidence="2" id="KW-1003">Cell membrane</keyword>
<dbReference type="EMBL" id="AEXO01000095">
    <property type="protein sequence ID" value="EGC85806.1"/>
    <property type="molecule type" value="Genomic_DNA"/>
</dbReference>
<keyword evidence="8" id="KW-0378">Hydrolase</keyword>
<dbReference type="PANTHER" id="PTHR47371:SF3">
    <property type="entry name" value="PHOSPHOGLYCEROL TRANSFERASE I"/>
    <property type="match status" value="1"/>
</dbReference>
<dbReference type="Gene3D" id="3.40.720.10">
    <property type="entry name" value="Alkaline Phosphatase, subunit A"/>
    <property type="match status" value="1"/>
</dbReference>
<dbReference type="AlphaFoldDB" id="F0H8T0"/>
<dbReference type="CDD" id="cd16015">
    <property type="entry name" value="LTA_synthase"/>
    <property type="match status" value="1"/>
</dbReference>
<dbReference type="SUPFAM" id="SSF53649">
    <property type="entry name" value="Alkaline phosphatase-like"/>
    <property type="match status" value="1"/>
</dbReference>
<protein>
    <submittedName>
        <fullName evidence="8">Arylsulfatase</fullName>
        <ecNumber evidence="8">3.1.6.-</ecNumber>
    </submittedName>
</protein>
<evidence type="ECO:0000256" key="3">
    <source>
        <dbReference type="ARBA" id="ARBA00022692"/>
    </source>
</evidence>
<feature type="transmembrane region" description="Helical" evidence="6">
    <location>
        <begin position="87"/>
        <end position="111"/>
    </location>
</feature>
<keyword evidence="5 6" id="KW-0472">Membrane</keyword>
<evidence type="ECO:0000256" key="2">
    <source>
        <dbReference type="ARBA" id="ARBA00022475"/>
    </source>
</evidence>
<evidence type="ECO:0000256" key="4">
    <source>
        <dbReference type="ARBA" id="ARBA00022989"/>
    </source>
</evidence>
<gene>
    <name evidence="8" type="ORF">HMPREF9303_2580</name>
</gene>
<proteinExistence type="predicted"/>
<accession>F0H8T0</accession>
<evidence type="ECO:0000256" key="1">
    <source>
        <dbReference type="ARBA" id="ARBA00004651"/>
    </source>
</evidence>
<evidence type="ECO:0000313" key="8">
    <source>
        <dbReference type="EMBL" id="EGC85806.1"/>
    </source>
</evidence>
<dbReference type="EC" id="3.1.6.-" evidence="8"/>
<name>F0H8T0_9BACT</name>
<feature type="transmembrane region" description="Helical" evidence="6">
    <location>
        <begin position="53"/>
        <end position="75"/>
    </location>
</feature>
<keyword evidence="3 6" id="KW-0812">Transmembrane</keyword>
<keyword evidence="9" id="KW-1185">Reference proteome</keyword>
<feature type="transmembrane region" description="Helical" evidence="6">
    <location>
        <begin position="192"/>
        <end position="214"/>
    </location>
</feature>
<dbReference type="Pfam" id="PF00884">
    <property type="entry name" value="Sulfatase"/>
    <property type="match status" value="1"/>
</dbReference>
<keyword evidence="4 6" id="KW-1133">Transmembrane helix</keyword>